<gene>
    <name evidence="1" type="ORF">ACFOY2_53025</name>
</gene>
<name>A0ABV8GQA3_9ACTN</name>
<sequence>MTGLTDPNRRPDWEYLVQCEFRLRELEQMVDWVVKYLPDSAEHWCANRFMGHVKAIMEPFVGMTRGYPVEEARNPADRKIEIKTLDAFLADDEDDQYLRPAKTVQESLLRSSEAYDAVSSHLYAKLPHCRGCSCI</sequence>
<dbReference type="EMBL" id="JBHSBI010000054">
    <property type="protein sequence ID" value="MFC4016018.1"/>
    <property type="molecule type" value="Genomic_DNA"/>
</dbReference>
<dbReference type="RefSeq" id="WP_379535813.1">
    <property type="nucleotide sequence ID" value="NZ_JBHSBI010000054.1"/>
</dbReference>
<accession>A0ABV8GQA3</accession>
<keyword evidence="2" id="KW-1185">Reference proteome</keyword>
<evidence type="ECO:0000313" key="2">
    <source>
        <dbReference type="Proteomes" id="UP001595851"/>
    </source>
</evidence>
<reference evidence="2" key="1">
    <citation type="journal article" date="2019" name="Int. J. Syst. Evol. Microbiol.">
        <title>The Global Catalogue of Microorganisms (GCM) 10K type strain sequencing project: providing services to taxonomists for standard genome sequencing and annotation.</title>
        <authorList>
            <consortium name="The Broad Institute Genomics Platform"/>
            <consortium name="The Broad Institute Genome Sequencing Center for Infectious Disease"/>
            <person name="Wu L."/>
            <person name="Ma J."/>
        </authorList>
    </citation>
    <scope>NUCLEOTIDE SEQUENCE [LARGE SCALE GENOMIC DNA]</scope>
    <source>
        <strain evidence="2">TBRC 1276</strain>
    </source>
</reference>
<comment type="caution">
    <text evidence="1">The sequence shown here is derived from an EMBL/GenBank/DDBJ whole genome shotgun (WGS) entry which is preliminary data.</text>
</comment>
<dbReference type="Proteomes" id="UP001595851">
    <property type="component" value="Unassembled WGS sequence"/>
</dbReference>
<organism evidence="1 2">
    <name type="scientific">Nonomuraea purpurea</name>
    <dbReference type="NCBI Taxonomy" id="1849276"/>
    <lineage>
        <taxon>Bacteria</taxon>
        <taxon>Bacillati</taxon>
        <taxon>Actinomycetota</taxon>
        <taxon>Actinomycetes</taxon>
        <taxon>Streptosporangiales</taxon>
        <taxon>Streptosporangiaceae</taxon>
        <taxon>Nonomuraea</taxon>
    </lineage>
</organism>
<protein>
    <submittedName>
        <fullName evidence="1">Uncharacterized protein</fullName>
    </submittedName>
</protein>
<evidence type="ECO:0000313" key="1">
    <source>
        <dbReference type="EMBL" id="MFC4016018.1"/>
    </source>
</evidence>
<proteinExistence type="predicted"/>